<evidence type="ECO:0000313" key="2">
    <source>
        <dbReference type="EMBL" id="MUM78493.1"/>
    </source>
</evidence>
<dbReference type="EMBL" id="WODC01000009">
    <property type="protein sequence ID" value="MUM78493.1"/>
    <property type="molecule type" value="Genomic_DNA"/>
</dbReference>
<evidence type="ECO:0000313" key="3">
    <source>
        <dbReference type="Proteomes" id="UP000461162"/>
    </source>
</evidence>
<dbReference type="AlphaFoldDB" id="A0A7K1KQX9"/>
<dbReference type="Pfam" id="PF07238">
    <property type="entry name" value="PilZ"/>
    <property type="match status" value="1"/>
</dbReference>
<keyword evidence="3" id="KW-1185">Reference proteome</keyword>
<evidence type="ECO:0000259" key="1">
    <source>
        <dbReference type="Pfam" id="PF07238"/>
    </source>
</evidence>
<name>A0A7K1KQX9_9BACT</name>
<protein>
    <submittedName>
        <fullName evidence="2">PilZ domain-containing protein</fullName>
    </submittedName>
</protein>
<dbReference type="GO" id="GO:0035438">
    <property type="term" value="F:cyclic-di-GMP binding"/>
    <property type="evidence" value="ECO:0007669"/>
    <property type="project" value="InterPro"/>
</dbReference>
<reference evidence="2 3" key="1">
    <citation type="submission" date="2019-11" db="EMBL/GenBank/DDBJ databases">
        <title>Pseudodesulfovibrio alkaliphilus, sp. nov., an alkaliphilic sulfate-reducing bacteria from mud volcano of Taman peninsula, Russia.</title>
        <authorList>
            <person name="Frolova A."/>
            <person name="Merkel A.Y."/>
            <person name="Slobodkin A.I."/>
        </authorList>
    </citation>
    <scope>NUCLEOTIDE SEQUENCE [LARGE SCALE GENOMIC DNA]</scope>
    <source>
        <strain evidence="2 3">F-1</strain>
    </source>
</reference>
<organism evidence="2 3">
    <name type="scientific">Pseudodesulfovibrio alkaliphilus</name>
    <dbReference type="NCBI Taxonomy" id="2661613"/>
    <lineage>
        <taxon>Bacteria</taxon>
        <taxon>Pseudomonadati</taxon>
        <taxon>Thermodesulfobacteriota</taxon>
        <taxon>Desulfovibrionia</taxon>
        <taxon>Desulfovibrionales</taxon>
        <taxon>Desulfovibrionaceae</taxon>
    </lineage>
</organism>
<dbReference type="RefSeq" id="WP_155935287.1">
    <property type="nucleotide sequence ID" value="NZ_WODC01000009.1"/>
</dbReference>
<sequence length="266" mass="30586">MTQAADSRQYKRLDIASVVLPFIGLRTSDFQPFQYMLVDVSQGGVGISIPRWLASRERLHMDDEINLHVPFSMDGNTLTIGSVVREQWHPGDEEQRIGLQLTRGAPDKYGVFFEVDSREIAIDLGGMRTLENILLRVIKDSVLLKRGVLIYLRHLSAYFSRLGEYTPEEYHAFRETVLGDIDQRVRGNMRYLQTLRQACLDRPKAGFETLDLEELRRAMEPELYLDLFRAALGDETASLYLRAIKDLEGRLFSNYNTMVMLYIGTL</sequence>
<proteinExistence type="predicted"/>
<comment type="caution">
    <text evidence="2">The sequence shown here is derived from an EMBL/GenBank/DDBJ whole genome shotgun (WGS) entry which is preliminary data.</text>
</comment>
<accession>A0A7K1KQX9</accession>
<feature type="domain" description="PilZ" evidence="1">
    <location>
        <begin position="8"/>
        <end position="103"/>
    </location>
</feature>
<dbReference type="InterPro" id="IPR009875">
    <property type="entry name" value="PilZ_domain"/>
</dbReference>
<gene>
    <name evidence="2" type="ORF">GKC30_12690</name>
</gene>
<dbReference type="Proteomes" id="UP000461162">
    <property type="component" value="Unassembled WGS sequence"/>
</dbReference>